<evidence type="ECO:0000259" key="2">
    <source>
        <dbReference type="PROSITE" id="PS50801"/>
    </source>
</evidence>
<comment type="caution">
    <text evidence="3">The sequence shown here is derived from an EMBL/GenBank/DDBJ whole genome shotgun (WGS) entry which is preliminary data.</text>
</comment>
<dbReference type="InterPro" id="IPR029016">
    <property type="entry name" value="GAF-like_dom_sf"/>
</dbReference>
<dbReference type="InterPro" id="IPR025997">
    <property type="entry name" value="SBP_2_dom"/>
</dbReference>
<gene>
    <name evidence="3" type="ORF">BE18_12575</name>
</gene>
<name>A0A150SUV5_SORCE</name>
<dbReference type="InterPro" id="IPR036513">
    <property type="entry name" value="STAS_dom_sf"/>
</dbReference>
<dbReference type="InterPro" id="IPR002645">
    <property type="entry name" value="STAS_dom"/>
</dbReference>
<dbReference type="Gene3D" id="3.30.450.40">
    <property type="match status" value="2"/>
</dbReference>
<feature type="domain" description="STAS" evidence="2">
    <location>
        <begin position="690"/>
        <end position="801"/>
    </location>
</feature>
<dbReference type="AlphaFoldDB" id="A0A150SUV5"/>
<sequence>MVTGLDLHATLHHIVIDAVGTVPSARRGCLLVRDGEQLVYKASVGLAGVLASAQEVVGGAGPATVIAALSRHDSADGARVVAADDWYREHLPGASALHLVPAGAVVVLTPVRVQEQTIGVLAVEQPDGQAPSGERWARLLALAASAGAALERRELYNDKARSAQEVRVLEAVLNAVATRTSTHELVEMISKGIKSVQLTPQWRSVHLVLLSDAPSGGARGDAAARELRIYHVPHRSPLSFWNNVRDGALTAGRSVGIHVDVRNAPAHSAVEQRGILEDAIDRGVHGIAVAPLTPEVLEPAIRRAAAAGIPVVTIDTPPAEGSCARAYIGTDNVAAGRLAAEMMARLLPGGGKIGALTFWLSAINSRERIDAFRAAASGTPFDLQPPAEDRFDIELGMRIAREAVQSGGIAGALGVCAENGLSWGAAARALGRAGELKIVAFDLLTDTLAMLREGTIHAVLVQREHEMGYRAVQVLHDMVSKGVEAALAGLPTRAGSGAGSALRFIDTGIDVVTIERTPWSLPLSDYLALDANRKAAKRREQIPYASRAKELLLVTVDAGNEGYREERAPLDARSMVGRVLRTARPLIVDTHSSELHDAPDVVEAREKGARTLVAVPLLAGGSAFGALVLESERRAACSLDDLTMIERVVDTMAVAIENARLVHRITERTHELERANRHQESLLDTIRELSSPVVPIARNILVMPIVGTMDAQRSGRFIESMLQDITEHHARVVLVDVTGMAVVDAASVEHLLRAARAARLLGAEVVLVGVTPAAARLMVEQGVELGSLITRSTLELGFAYALSKTGGQIVYRRSPASSPSEPS</sequence>
<dbReference type="InterPro" id="IPR003018">
    <property type="entry name" value="GAF"/>
</dbReference>
<dbReference type="SUPFAM" id="SSF55781">
    <property type="entry name" value="GAF domain-like"/>
    <property type="match status" value="2"/>
</dbReference>
<protein>
    <submittedName>
        <fullName evidence="3">Sugar regulator</fullName>
    </submittedName>
</protein>
<dbReference type="Gene3D" id="3.40.50.2300">
    <property type="match status" value="2"/>
</dbReference>
<dbReference type="EMBL" id="JEMC01001566">
    <property type="protein sequence ID" value="KYF96211.1"/>
    <property type="molecule type" value="Genomic_DNA"/>
</dbReference>
<dbReference type="Pfam" id="PF13185">
    <property type="entry name" value="GAF_2"/>
    <property type="match status" value="1"/>
</dbReference>
<dbReference type="Pfam" id="PF01740">
    <property type="entry name" value="STAS"/>
    <property type="match status" value="1"/>
</dbReference>
<evidence type="ECO:0000256" key="1">
    <source>
        <dbReference type="ARBA" id="ARBA00022553"/>
    </source>
</evidence>
<dbReference type="Gene3D" id="3.30.750.24">
    <property type="entry name" value="STAS domain"/>
    <property type="match status" value="1"/>
</dbReference>
<reference evidence="3 4" key="1">
    <citation type="submission" date="2014-02" db="EMBL/GenBank/DDBJ databases">
        <title>The small core and large imbalanced accessory genome model reveals a collaborative survival strategy of Sorangium cellulosum strains in nature.</title>
        <authorList>
            <person name="Han K."/>
            <person name="Peng R."/>
            <person name="Blom J."/>
            <person name="Li Y.-Z."/>
        </authorList>
    </citation>
    <scope>NUCLEOTIDE SEQUENCE [LARGE SCALE GENOMIC DNA]</scope>
    <source>
        <strain evidence="3 4">So0149</strain>
    </source>
</reference>
<dbReference type="SUPFAM" id="SSF53822">
    <property type="entry name" value="Periplasmic binding protein-like I"/>
    <property type="match status" value="1"/>
</dbReference>
<dbReference type="PANTHER" id="PTHR33745:SF3">
    <property type="entry name" value="RSBT CO-ANTAGONIST PROTEIN RSBRC"/>
    <property type="match status" value="1"/>
</dbReference>
<dbReference type="PROSITE" id="PS50801">
    <property type="entry name" value="STAS"/>
    <property type="match status" value="1"/>
</dbReference>
<proteinExistence type="predicted"/>
<accession>A0A150SUV5</accession>
<dbReference type="InterPro" id="IPR051932">
    <property type="entry name" value="Bact_StressResp_Reg"/>
</dbReference>
<dbReference type="PANTHER" id="PTHR33745">
    <property type="entry name" value="RSBT ANTAGONIST PROTEIN RSBS-RELATED"/>
    <property type="match status" value="1"/>
</dbReference>
<dbReference type="Proteomes" id="UP000075515">
    <property type="component" value="Unassembled WGS sequence"/>
</dbReference>
<evidence type="ECO:0000313" key="4">
    <source>
        <dbReference type="Proteomes" id="UP000075515"/>
    </source>
</evidence>
<dbReference type="Pfam" id="PF13407">
    <property type="entry name" value="Peripla_BP_4"/>
    <property type="match status" value="1"/>
</dbReference>
<organism evidence="3 4">
    <name type="scientific">Sorangium cellulosum</name>
    <name type="common">Polyangium cellulosum</name>
    <dbReference type="NCBI Taxonomy" id="56"/>
    <lineage>
        <taxon>Bacteria</taxon>
        <taxon>Pseudomonadati</taxon>
        <taxon>Myxococcota</taxon>
        <taxon>Polyangia</taxon>
        <taxon>Polyangiales</taxon>
        <taxon>Polyangiaceae</taxon>
        <taxon>Sorangium</taxon>
    </lineage>
</organism>
<dbReference type="SMART" id="SM00065">
    <property type="entry name" value="GAF"/>
    <property type="match status" value="2"/>
</dbReference>
<dbReference type="CDD" id="cd07041">
    <property type="entry name" value="STAS_RsbR_RsbS_like"/>
    <property type="match status" value="1"/>
</dbReference>
<dbReference type="InterPro" id="IPR028082">
    <property type="entry name" value="Peripla_BP_I"/>
</dbReference>
<keyword evidence="1" id="KW-0597">Phosphoprotein</keyword>
<evidence type="ECO:0000313" key="3">
    <source>
        <dbReference type="EMBL" id="KYF96211.1"/>
    </source>
</evidence>
<dbReference type="SUPFAM" id="SSF52091">
    <property type="entry name" value="SpoIIaa-like"/>
    <property type="match status" value="1"/>
</dbReference>